<dbReference type="Pfam" id="PF04672">
    <property type="entry name" value="Methyltransf_19"/>
    <property type="match status" value="1"/>
</dbReference>
<dbReference type="EMBL" id="CP012672">
    <property type="protein sequence ID" value="AUX30895.1"/>
    <property type="molecule type" value="Genomic_DNA"/>
</dbReference>
<dbReference type="Proteomes" id="UP000295497">
    <property type="component" value="Chromosome"/>
</dbReference>
<reference evidence="1 2" key="1">
    <citation type="submission" date="2015-09" db="EMBL/GenBank/DDBJ databases">
        <title>Sorangium comparison.</title>
        <authorList>
            <person name="Zaburannyi N."/>
            <person name="Bunk B."/>
            <person name="Overmann J."/>
            <person name="Mueller R."/>
        </authorList>
    </citation>
    <scope>NUCLEOTIDE SEQUENCE [LARGE SCALE GENOMIC DNA]</scope>
    <source>
        <strain evidence="1 2">So ce836</strain>
    </source>
</reference>
<dbReference type="SUPFAM" id="SSF53335">
    <property type="entry name" value="S-adenosyl-L-methionine-dependent methyltransferases"/>
    <property type="match status" value="1"/>
</dbReference>
<protein>
    <recommendedName>
        <fullName evidence="3">S-adenosyl methyltransferase</fullName>
    </recommendedName>
</protein>
<dbReference type="InterPro" id="IPR029063">
    <property type="entry name" value="SAM-dependent_MTases_sf"/>
</dbReference>
<evidence type="ECO:0000313" key="2">
    <source>
        <dbReference type="Proteomes" id="UP000295497"/>
    </source>
</evidence>
<evidence type="ECO:0000313" key="1">
    <source>
        <dbReference type="EMBL" id="AUX30895.1"/>
    </source>
</evidence>
<dbReference type="InterPro" id="IPR006764">
    <property type="entry name" value="SAM_dep_MeTrfase_SAV2177_type"/>
</dbReference>
<gene>
    <name evidence="1" type="ORF">SOCE836_030090</name>
</gene>
<accession>A0A4P2QLR6</accession>
<dbReference type="AlphaFoldDB" id="A0A4P2QLR6"/>
<sequence>MMSGSAAMRRFAHANAARMIDYWLGGIHYLPVDVEAAKEYEAAYGDFRGIFRVLRAYIGRAARAIRAEGVDQFLVFGAGLPTSGNVHEAVPDARVLYTDVDRINIAMGQRILAGLPNAAYAYCDASDLTTLDRASIERALGPIRRLGIVFVGVAAFIADEELAATFASLYDLAPAGSLMALDFDSEMCLRYPRIVELLEAPGLRFHMRAPEAIRRLLGPWRLTSDGITPVAAWRNHGEDADYPPFMYGCMVRRPGDEEG</sequence>
<organism evidence="1 2">
    <name type="scientific">Sorangium cellulosum</name>
    <name type="common">Polyangium cellulosum</name>
    <dbReference type="NCBI Taxonomy" id="56"/>
    <lineage>
        <taxon>Bacteria</taxon>
        <taxon>Pseudomonadati</taxon>
        <taxon>Myxococcota</taxon>
        <taxon>Polyangia</taxon>
        <taxon>Polyangiales</taxon>
        <taxon>Polyangiaceae</taxon>
        <taxon>Sorangium</taxon>
    </lineage>
</organism>
<name>A0A4P2QLR6_SORCE</name>
<dbReference type="Gene3D" id="3.40.50.150">
    <property type="entry name" value="Vaccinia Virus protein VP39"/>
    <property type="match status" value="1"/>
</dbReference>
<evidence type="ECO:0008006" key="3">
    <source>
        <dbReference type="Google" id="ProtNLM"/>
    </source>
</evidence>
<proteinExistence type="predicted"/>